<dbReference type="RefSeq" id="WP_262497676.1">
    <property type="nucleotide sequence ID" value="NZ_FWYB01000012.1"/>
</dbReference>
<dbReference type="AlphaFoldDB" id="A0A1W2EFU5"/>
<evidence type="ECO:0000313" key="1">
    <source>
        <dbReference type="EMBL" id="SMD08589.1"/>
    </source>
</evidence>
<gene>
    <name evidence="1" type="ORF">SAMN04488101_11243</name>
</gene>
<accession>A0A1W2EFU5</accession>
<evidence type="ECO:0000313" key="2">
    <source>
        <dbReference type="Proteomes" id="UP000192678"/>
    </source>
</evidence>
<organism evidence="1 2">
    <name type="scientific">Pedobacter nyackensis</name>
    <dbReference type="NCBI Taxonomy" id="475255"/>
    <lineage>
        <taxon>Bacteria</taxon>
        <taxon>Pseudomonadati</taxon>
        <taxon>Bacteroidota</taxon>
        <taxon>Sphingobacteriia</taxon>
        <taxon>Sphingobacteriales</taxon>
        <taxon>Sphingobacteriaceae</taxon>
        <taxon>Pedobacter</taxon>
    </lineage>
</organism>
<proteinExistence type="predicted"/>
<protein>
    <submittedName>
        <fullName evidence="1">Uncharacterized protein</fullName>
    </submittedName>
</protein>
<sequence length="44" mass="4828">MKKFKNSALVRKKLITQAFNQLLSDDKSVLTEQASQETSGGGTK</sequence>
<name>A0A1W2EFU5_9SPHI</name>
<dbReference type="Proteomes" id="UP000192678">
    <property type="component" value="Unassembled WGS sequence"/>
</dbReference>
<dbReference type="STRING" id="475255.SAMN04488101_11243"/>
<keyword evidence="2" id="KW-1185">Reference proteome</keyword>
<dbReference type="EMBL" id="FWYB01000012">
    <property type="protein sequence ID" value="SMD08589.1"/>
    <property type="molecule type" value="Genomic_DNA"/>
</dbReference>
<reference evidence="1 2" key="1">
    <citation type="submission" date="2017-04" db="EMBL/GenBank/DDBJ databases">
        <authorList>
            <person name="Afonso C.L."/>
            <person name="Miller P.J."/>
            <person name="Scott M.A."/>
            <person name="Spackman E."/>
            <person name="Goraichik I."/>
            <person name="Dimitrov K.M."/>
            <person name="Suarez D.L."/>
            <person name="Swayne D.E."/>
        </authorList>
    </citation>
    <scope>NUCLEOTIDE SEQUENCE [LARGE SCALE GENOMIC DNA]</scope>
    <source>
        <strain evidence="1 2">DSM 19625</strain>
    </source>
</reference>